<reference evidence="1 3" key="1">
    <citation type="journal article" date="2020" name="Stud. Mycol.">
        <title>101 Dothideomycetes genomes: a test case for predicting lifestyles and emergence of pathogens.</title>
        <authorList>
            <person name="Haridas S."/>
            <person name="Albert R."/>
            <person name="Binder M."/>
            <person name="Bloem J."/>
            <person name="Labutti K."/>
            <person name="Salamov A."/>
            <person name="Andreopoulos B."/>
            <person name="Baker S."/>
            <person name="Barry K."/>
            <person name="Bills G."/>
            <person name="Bluhm B."/>
            <person name="Cannon C."/>
            <person name="Castanera R."/>
            <person name="Culley D."/>
            <person name="Daum C."/>
            <person name="Ezra D."/>
            <person name="Gonzalez J."/>
            <person name="Henrissat B."/>
            <person name="Kuo A."/>
            <person name="Liang C."/>
            <person name="Lipzen A."/>
            <person name="Lutzoni F."/>
            <person name="Magnuson J."/>
            <person name="Mondo S."/>
            <person name="Nolan M."/>
            <person name="Ohm R."/>
            <person name="Pangilinan J."/>
            <person name="Park H.-J."/>
            <person name="Ramirez L."/>
            <person name="Alfaro M."/>
            <person name="Sun H."/>
            <person name="Tritt A."/>
            <person name="Yoshinaga Y."/>
            <person name="Zwiers L.-H."/>
            <person name="Turgeon B."/>
            <person name="Goodwin S."/>
            <person name="Spatafora J."/>
            <person name="Crous P."/>
            <person name="Grigoriev I."/>
        </authorList>
    </citation>
    <scope>NUCLEOTIDE SEQUENCE</scope>
    <source>
        <strain evidence="1 3">CBS 304.34</strain>
    </source>
</reference>
<reference evidence="3" key="3">
    <citation type="submission" date="2025-04" db="UniProtKB">
        <authorList>
            <consortium name="RefSeq"/>
        </authorList>
    </citation>
    <scope>IDENTIFICATION</scope>
    <source>
        <strain evidence="3">CBS 304.34</strain>
    </source>
</reference>
<organism evidence="1">
    <name type="scientific">Mytilinidion resinicola</name>
    <dbReference type="NCBI Taxonomy" id="574789"/>
    <lineage>
        <taxon>Eukaryota</taxon>
        <taxon>Fungi</taxon>
        <taxon>Dikarya</taxon>
        <taxon>Ascomycota</taxon>
        <taxon>Pezizomycotina</taxon>
        <taxon>Dothideomycetes</taxon>
        <taxon>Pleosporomycetidae</taxon>
        <taxon>Mytilinidiales</taxon>
        <taxon>Mytilinidiaceae</taxon>
        <taxon>Mytilinidion</taxon>
    </lineage>
</organism>
<keyword evidence="2" id="KW-1185">Reference proteome</keyword>
<dbReference type="Gene3D" id="1.10.405.20">
    <property type="match status" value="1"/>
</dbReference>
<reference evidence="3" key="2">
    <citation type="submission" date="2020-04" db="EMBL/GenBank/DDBJ databases">
        <authorList>
            <consortium name="NCBI Genome Project"/>
        </authorList>
    </citation>
    <scope>NUCLEOTIDE SEQUENCE</scope>
    <source>
        <strain evidence="3">CBS 304.34</strain>
    </source>
</reference>
<name>A0A6A6Z1X6_9PEZI</name>
<dbReference type="GeneID" id="54459889"/>
<proteinExistence type="predicted"/>
<dbReference type="EMBL" id="MU003694">
    <property type="protein sequence ID" value="KAF2814808.1"/>
    <property type="molecule type" value="Genomic_DNA"/>
</dbReference>
<sequence length="295" mass="32397">MSFGQFIEKYNVSGVIHVVYRSYGDILHQPTLYVMKYFGVNAIYNLFNGFIDTKSQNNSEIYDKAARVLGQNVLLQSHVVSTNRTADADGLIEIKIQSPQGLKVIRAKKLVVTIPPLLSNLDGFDLGSSEKALFGQFRSVGYYTSLVQNTGLPADTAVLNTDSNNPYDLPTLPAVYQIVPTGGTGIYQVEYGSASPQPIEAVKSDILASIRRLKTTGIANVTEADEPQFVAFTSHTPFQLTVPADAIKSGFYSKLYALQGQKQTFYTGAAFHAYDSSLLWRLTEDLLPKISSDLD</sequence>
<dbReference type="RefSeq" id="XP_033581772.1">
    <property type="nucleotide sequence ID" value="XM_033718996.1"/>
</dbReference>
<dbReference type="Gene3D" id="3.50.50.60">
    <property type="entry name" value="FAD/NAD(P)-binding domain"/>
    <property type="match status" value="1"/>
</dbReference>
<dbReference type="Proteomes" id="UP000504636">
    <property type="component" value="Unplaced"/>
</dbReference>
<accession>A0A6A6Z1X6</accession>
<protein>
    <recommendedName>
        <fullName evidence="4">Amine oxidase domain-containing protein</fullName>
    </recommendedName>
</protein>
<evidence type="ECO:0000313" key="1">
    <source>
        <dbReference type="EMBL" id="KAF2814808.1"/>
    </source>
</evidence>
<dbReference type="OrthoDB" id="68575at2759"/>
<dbReference type="InterPro" id="IPR036188">
    <property type="entry name" value="FAD/NAD-bd_sf"/>
</dbReference>
<evidence type="ECO:0000313" key="2">
    <source>
        <dbReference type="Proteomes" id="UP000504636"/>
    </source>
</evidence>
<evidence type="ECO:0008006" key="4">
    <source>
        <dbReference type="Google" id="ProtNLM"/>
    </source>
</evidence>
<gene>
    <name evidence="1 3" type="ORF">BDZ99DRAFT_458785</name>
</gene>
<dbReference type="Gene3D" id="3.30.70.1990">
    <property type="match status" value="1"/>
</dbReference>
<evidence type="ECO:0000313" key="3">
    <source>
        <dbReference type="RefSeq" id="XP_033581772.1"/>
    </source>
</evidence>
<dbReference type="AlphaFoldDB" id="A0A6A6Z1X6"/>